<dbReference type="InterPro" id="IPR016040">
    <property type="entry name" value="NAD(P)-bd_dom"/>
</dbReference>
<dbReference type="InterPro" id="IPR036291">
    <property type="entry name" value="NAD(P)-bd_dom_sf"/>
</dbReference>
<feature type="domain" description="NAD(P)-binding" evidence="1">
    <location>
        <begin position="21"/>
        <end position="172"/>
    </location>
</feature>
<dbReference type="Gene3D" id="3.40.50.720">
    <property type="entry name" value="NAD(P)-binding Rossmann-like Domain"/>
    <property type="match status" value="1"/>
</dbReference>
<dbReference type="Proteomes" id="UP001056384">
    <property type="component" value="Chromosome 4"/>
</dbReference>
<gene>
    <name evidence="2" type="ORF">Slin15195_G054450</name>
</gene>
<dbReference type="SUPFAM" id="SSF51735">
    <property type="entry name" value="NAD(P)-binding Rossmann-fold domains"/>
    <property type="match status" value="1"/>
</dbReference>
<sequence length="218" mass="23584">MASYAILGCTGNVGNSILPSSLDDESLLADCLSGTRAVFVAIAVTSNQPGVTIAQDTAKQVIAAMDKLRQWRSERLPKLIVLSSASTDHSLMAQVPSFLRSTLYCACSNIYDDLKLAEKFYRAQEDCLSTVHIKPGGLSNDARKGHELSLTVARTPLSFLDLAAGMVEVADDSGERYEGRGVAVNATSKDVAFPWDAPLLLMKGLVIHFLPWTYRFLG</sequence>
<dbReference type="EMBL" id="CP099421">
    <property type="protein sequence ID" value="USW52126.1"/>
    <property type="molecule type" value="Genomic_DNA"/>
</dbReference>
<accession>A0A9Q9EHS9</accession>
<evidence type="ECO:0000313" key="2">
    <source>
        <dbReference type="EMBL" id="USW52126.1"/>
    </source>
</evidence>
<evidence type="ECO:0000259" key="1">
    <source>
        <dbReference type="Pfam" id="PF13460"/>
    </source>
</evidence>
<dbReference type="Pfam" id="PF13460">
    <property type="entry name" value="NAD_binding_10"/>
    <property type="match status" value="1"/>
</dbReference>
<dbReference type="AlphaFoldDB" id="A0A9Q9EHS9"/>
<keyword evidence="3" id="KW-1185">Reference proteome</keyword>
<organism evidence="2 3">
    <name type="scientific">Septoria linicola</name>
    <dbReference type="NCBI Taxonomy" id="215465"/>
    <lineage>
        <taxon>Eukaryota</taxon>
        <taxon>Fungi</taxon>
        <taxon>Dikarya</taxon>
        <taxon>Ascomycota</taxon>
        <taxon>Pezizomycotina</taxon>
        <taxon>Dothideomycetes</taxon>
        <taxon>Dothideomycetidae</taxon>
        <taxon>Mycosphaerellales</taxon>
        <taxon>Mycosphaerellaceae</taxon>
        <taxon>Septoria</taxon>
    </lineage>
</organism>
<proteinExistence type="predicted"/>
<protein>
    <submittedName>
        <fullName evidence="2">NAD(P)-binding domain, NAD(P)-binding domain superfamily</fullName>
    </submittedName>
</protein>
<evidence type="ECO:0000313" key="3">
    <source>
        <dbReference type="Proteomes" id="UP001056384"/>
    </source>
</evidence>
<reference evidence="2" key="1">
    <citation type="submission" date="2022-06" db="EMBL/GenBank/DDBJ databases">
        <title>Complete genome sequences of two strains of the flax pathogen Septoria linicola.</title>
        <authorList>
            <person name="Lapalu N."/>
            <person name="Simon A."/>
            <person name="Demenou B."/>
            <person name="Paumier D."/>
            <person name="Guillot M.-P."/>
            <person name="Gout L."/>
            <person name="Valade R."/>
        </authorList>
    </citation>
    <scope>NUCLEOTIDE SEQUENCE</scope>
    <source>
        <strain evidence="2">SE15195</strain>
    </source>
</reference>
<name>A0A9Q9EHS9_9PEZI</name>